<feature type="transmembrane region" description="Helical" evidence="6">
    <location>
        <begin position="337"/>
        <end position="355"/>
    </location>
</feature>
<dbReference type="InterPro" id="IPR004680">
    <property type="entry name" value="Cit_transptr-like_dom"/>
</dbReference>
<evidence type="ECO:0000313" key="8">
    <source>
        <dbReference type="EMBL" id="CAH0549056.1"/>
    </source>
</evidence>
<sequence length="750" mass="83721">MDSENLRKTVLLKENAKDNQCGIKINLELPDTISTITLRNSLDLDDKSNELFQIEDNAQEEINNNDWKICAKHFKLFILISLWLVCSSSLMVNNVKVQDMHQISVPKESTESYVILKKPKDNKVTVMLAGALLPPYYGNLSKHWMTVYIQLIVLNKMPIDKDRSIEESNIILLQNVSKIWHVPLVTENLIGVVPEVKLKNVFKLSPHQIENTTVNLLQIQFSTNLQTNFPVSVGYNLHPINTDDGIIYAALVLVGLYILIIFDIIHRTLAAMLASTISLAILAAMSARPTMSEIVSWIDIETIMLLFSMMTLVTIFSETGVFDYMAVKAFEFTGGKVWPLINVICIITTIFSSLLDNVTTALLVTPVTIKLCEVMKLNPVPILMYTIIFDNIGGSLTPIGDPPNVILASNAAVKASGVNFGVFTMHMGAGVILSLVVVYIQLRYIYSNPSNFKYSLPIEVEELKREIAVWQRTAASVASYSKDEEAVKESLIKKSEKLKGLLQHTMHNTSALSDIYRNNLETLKIKYPIKDKMLLIKSGGTLCLVIFVFFLHSIPAFSKLGLGWTSLLGALLLLLLYDKDDIESIFNRVEWATLLFFSSLFILMEALSQLGLIDWIGKQTQAIIMSVSPDSRLTVAIILMLWVSGLASAFVDNLPLTTMMVRIATDLSDNRELNLPLQPLIWALAFGACFGGNGTLFGSSSNIVCAGIAEQHGYRFSFLEFMKVGVPVMFLSLSVVTVYLLICHVVFEWH</sequence>
<dbReference type="OrthoDB" id="442352at2759"/>
<dbReference type="CDD" id="cd01116">
    <property type="entry name" value="P_permease"/>
    <property type="match status" value="1"/>
</dbReference>
<feature type="transmembrane region" description="Helical" evidence="6">
    <location>
        <begin position="534"/>
        <end position="554"/>
    </location>
</feature>
<feature type="transmembrane region" description="Helical" evidence="6">
    <location>
        <begin position="724"/>
        <end position="747"/>
    </location>
</feature>
<accession>A0A9P0FCX4</accession>
<evidence type="ECO:0000256" key="1">
    <source>
        <dbReference type="ARBA" id="ARBA00004141"/>
    </source>
</evidence>
<dbReference type="EMBL" id="OV121141">
    <property type="protein sequence ID" value="CAH0549056.1"/>
    <property type="molecule type" value="Genomic_DNA"/>
</dbReference>
<dbReference type="Pfam" id="PF03600">
    <property type="entry name" value="CitMHS"/>
    <property type="match status" value="1"/>
</dbReference>
<feature type="transmembrane region" description="Helical" evidence="6">
    <location>
        <begin position="420"/>
        <end position="440"/>
    </location>
</feature>
<feature type="transmembrane region" description="Helical" evidence="6">
    <location>
        <begin position="74"/>
        <end position="92"/>
    </location>
</feature>
<evidence type="ECO:0000313" key="9">
    <source>
        <dbReference type="Proteomes" id="UP001154078"/>
    </source>
</evidence>
<dbReference type="Proteomes" id="UP001154078">
    <property type="component" value="Chromosome 10"/>
</dbReference>
<dbReference type="PANTHER" id="PTHR43568:SF1">
    <property type="entry name" value="P PROTEIN"/>
    <property type="match status" value="1"/>
</dbReference>
<dbReference type="GO" id="GO:0055085">
    <property type="term" value="P:transmembrane transport"/>
    <property type="evidence" value="ECO:0007669"/>
    <property type="project" value="InterPro"/>
</dbReference>
<dbReference type="InterPro" id="IPR051475">
    <property type="entry name" value="Diverse_Ion_Transporter"/>
</dbReference>
<feature type="transmembrane region" description="Helical" evidence="6">
    <location>
        <begin position="589"/>
        <end position="613"/>
    </location>
</feature>
<feature type="domain" description="Citrate transporter-like" evidence="7">
    <location>
        <begin position="257"/>
        <end position="687"/>
    </location>
</feature>
<evidence type="ECO:0000256" key="5">
    <source>
        <dbReference type="ARBA" id="ARBA00023136"/>
    </source>
</evidence>
<proteinExistence type="predicted"/>
<dbReference type="AlphaFoldDB" id="A0A9P0FCX4"/>
<name>A0A9P0FCX4_BRAAE</name>
<keyword evidence="4 6" id="KW-1133">Transmembrane helix</keyword>
<dbReference type="PANTHER" id="PTHR43568">
    <property type="entry name" value="P PROTEIN"/>
    <property type="match status" value="1"/>
</dbReference>
<feature type="transmembrane region" description="Helical" evidence="6">
    <location>
        <begin position="560"/>
        <end position="577"/>
    </location>
</feature>
<feature type="transmembrane region" description="Helical" evidence="6">
    <location>
        <begin position="294"/>
        <end position="316"/>
    </location>
</feature>
<feature type="transmembrane region" description="Helical" evidence="6">
    <location>
        <begin position="269"/>
        <end position="288"/>
    </location>
</feature>
<organism evidence="8 9">
    <name type="scientific">Brassicogethes aeneus</name>
    <name type="common">Rape pollen beetle</name>
    <name type="synonym">Meligethes aeneus</name>
    <dbReference type="NCBI Taxonomy" id="1431903"/>
    <lineage>
        <taxon>Eukaryota</taxon>
        <taxon>Metazoa</taxon>
        <taxon>Ecdysozoa</taxon>
        <taxon>Arthropoda</taxon>
        <taxon>Hexapoda</taxon>
        <taxon>Insecta</taxon>
        <taxon>Pterygota</taxon>
        <taxon>Neoptera</taxon>
        <taxon>Endopterygota</taxon>
        <taxon>Coleoptera</taxon>
        <taxon>Polyphaga</taxon>
        <taxon>Cucujiformia</taxon>
        <taxon>Nitidulidae</taxon>
        <taxon>Meligethinae</taxon>
        <taxon>Brassicogethes</taxon>
    </lineage>
</organism>
<keyword evidence="5 6" id="KW-0472">Membrane</keyword>
<evidence type="ECO:0000256" key="3">
    <source>
        <dbReference type="ARBA" id="ARBA00022692"/>
    </source>
</evidence>
<keyword evidence="3 6" id="KW-0812">Transmembrane</keyword>
<evidence type="ECO:0000256" key="4">
    <source>
        <dbReference type="ARBA" id="ARBA00022989"/>
    </source>
</evidence>
<feature type="transmembrane region" description="Helical" evidence="6">
    <location>
        <begin position="633"/>
        <end position="651"/>
    </location>
</feature>
<reference evidence="8" key="1">
    <citation type="submission" date="2021-12" db="EMBL/GenBank/DDBJ databases">
        <authorList>
            <person name="King R."/>
        </authorList>
    </citation>
    <scope>NUCLEOTIDE SEQUENCE</scope>
</reference>
<gene>
    <name evidence="8" type="ORF">MELIAE_LOCUS2353</name>
</gene>
<comment type="subcellular location">
    <subcellularLocation>
        <location evidence="1">Membrane</location>
        <topology evidence="1">Multi-pass membrane protein</topology>
    </subcellularLocation>
</comment>
<protein>
    <recommendedName>
        <fullName evidence="7">Citrate transporter-like domain-containing protein</fullName>
    </recommendedName>
</protein>
<evidence type="ECO:0000256" key="2">
    <source>
        <dbReference type="ARBA" id="ARBA00022448"/>
    </source>
</evidence>
<dbReference type="GO" id="GO:0016020">
    <property type="term" value="C:membrane"/>
    <property type="evidence" value="ECO:0007669"/>
    <property type="project" value="UniProtKB-SubCell"/>
</dbReference>
<evidence type="ECO:0000259" key="7">
    <source>
        <dbReference type="Pfam" id="PF03600"/>
    </source>
</evidence>
<keyword evidence="9" id="KW-1185">Reference proteome</keyword>
<keyword evidence="2" id="KW-0813">Transport</keyword>
<feature type="transmembrane region" description="Helical" evidence="6">
    <location>
        <begin position="245"/>
        <end position="262"/>
    </location>
</feature>
<evidence type="ECO:0000256" key="6">
    <source>
        <dbReference type="SAM" id="Phobius"/>
    </source>
</evidence>